<accession>A0ABM8DG24</accession>
<evidence type="ECO:0000313" key="1">
    <source>
        <dbReference type="EMBL" id="BDU17547.1"/>
    </source>
</evidence>
<evidence type="ECO:0000313" key="2">
    <source>
        <dbReference type="Proteomes" id="UP001317822"/>
    </source>
</evidence>
<reference evidence="1 2" key="1">
    <citation type="journal article" date="2023" name="Int. J. Syst. Evol. Microbiol.">
        <title>Physiological and genomic analyses of cobalamin (vitamin B12)-auxotrophy of Lysobacter auxotrophicus sp. nov., a methionine-auxotrophic chitinolytic bacterium isolated from chitin-treated soil.</title>
        <authorList>
            <person name="Saito A."/>
            <person name="Dohra H."/>
            <person name="Hamada M."/>
            <person name="Moriuchi R."/>
            <person name="Kotsuchibashi Y."/>
            <person name="Mori K."/>
        </authorList>
    </citation>
    <scope>NUCLEOTIDE SEQUENCE [LARGE SCALE GENOMIC DNA]</scope>
    <source>
        <strain evidence="1 2">5-21a</strain>
    </source>
</reference>
<name>A0ABM8DG24_9GAMM</name>
<dbReference type="Proteomes" id="UP001317822">
    <property type="component" value="Chromosome"/>
</dbReference>
<keyword evidence="2" id="KW-1185">Reference proteome</keyword>
<dbReference type="RefSeq" id="WP_281779473.1">
    <property type="nucleotide sequence ID" value="NZ_AP027041.1"/>
</dbReference>
<sequence>MRREREMLARGTMTADEEREFEISKAFEMHRAELRRNPEAIAPELPLQRAA</sequence>
<protein>
    <submittedName>
        <fullName evidence="1">Uncharacterized protein</fullName>
    </submittedName>
</protein>
<proteinExistence type="predicted"/>
<dbReference type="EMBL" id="AP027041">
    <property type="protein sequence ID" value="BDU17547.1"/>
    <property type="molecule type" value="Genomic_DNA"/>
</dbReference>
<organism evidence="1 2">
    <name type="scientific">Lysobacter auxotrophicus</name>
    <dbReference type="NCBI Taxonomy" id="2992573"/>
    <lineage>
        <taxon>Bacteria</taxon>
        <taxon>Pseudomonadati</taxon>
        <taxon>Pseudomonadota</taxon>
        <taxon>Gammaproteobacteria</taxon>
        <taxon>Lysobacterales</taxon>
        <taxon>Lysobacteraceae</taxon>
        <taxon>Lysobacter</taxon>
    </lineage>
</organism>
<gene>
    <name evidence="1" type="ORF">LA521A_27480</name>
</gene>